<dbReference type="EMBL" id="CAJVPI010001569">
    <property type="protein sequence ID" value="CAG8618812.1"/>
    <property type="molecule type" value="Genomic_DNA"/>
</dbReference>
<organism evidence="1 2">
    <name type="scientific">Paraglomus brasilianum</name>
    <dbReference type="NCBI Taxonomy" id="144538"/>
    <lineage>
        <taxon>Eukaryota</taxon>
        <taxon>Fungi</taxon>
        <taxon>Fungi incertae sedis</taxon>
        <taxon>Mucoromycota</taxon>
        <taxon>Glomeromycotina</taxon>
        <taxon>Glomeromycetes</taxon>
        <taxon>Paraglomerales</taxon>
        <taxon>Paraglomeraceae</taxon>
        <taxon>Paraglomus</taxon>
    </lineage>
</organism>
<keyword evidence="2" id="KW-1185">Reference proteome</keyword>
<sequence>MAGMAGYAPPKFRGLAGEDPAVFIRDLRQWCEASPNHNPNADIKTEFALMDCLKLV</sequence>
<dbReference type="OrthoDB" id="10436812at2759"/>
<name>A0A9N9GQN3_9GLOM</name>
<reference evidence="1" key="1">
    <citation type="submission" date="2021-06" db="EMBL/GenBank/DDBJ databases">
        <authorList>
            <person name="Kallberg Y."/>
            <person name="Tangrot J."/>
            <person name="Rosling A."/>
        </authorList>
    </citation>
    <scope>NUCLEOTIDE SEQUENCE</scope>
    <source>
        <strain evidence="1">BR232B</strain>
    </source>
</reference>
<dbReference type="Proteomes" id="UP000789739">
    <property type="component" value="Unassembled WGS sequence"/>
</dbReference>
<evidence type="ECO:0000313" key="1">
    <source>
        <dbReference type="EMBL" id="CAG8618812.1"/>
    </source>
</evidence>
<gene>
    <name evidence="1" type="ORF">PBRASI_LOCUS8583</name>
</gene>
<proteinExistence type="predicted"/>
<dbReference type="AlphaFoldDB" id="A0A9N9GQN3"/>
<accession>A0A9N9GQN3</accession>
<evidence type="ECO:0000313" key="2">
    <source>
        <dbReference type="Proteomes" id="UP000789739"/>
    </source>
</evidence>
<comment type="caution">
    <text evidence="1">The sequence shown here is derived from an EMBL/GenBank/DDBJ whole genome shotgun (WGS) entry which is preliminary data.</text>
</comment>
<protein>
    <submittedName>
        <fullName evidence="1">7279_t:CDS:1</fullName>
    </submittedName>
</protein>